<name>A0A6S6TGX1_9BACT</name>
<dbReference type="Pfam" id="PF13568">
    <property type="entry name" value="OMP_b-brl_2"/>
    <property type="match status" value="1"/>
</dbReference>
<evidence type="ECO:0000313" key="2">
    <source>
        <dbReference type="EMBL" id="CAA6814158.1"/>
    </source>
</evidence>
<dbReference type="InterPro" id="IPR025665">
    <property type="entry name" value="Beta-barrel_OMP_2"/>
</dbReference>
<dbReference type="SUPFAM" id="SSF56925">
    <property type="entry name" value="OMPA-like"/>
    <property type="match status" value="1"/>
</dbReference>
<dbReference type="InterPro" id="IPR011250">
    <property type="entry name" value="OMP/PagP_B-barrel"/>
</dbReference>
<reference evidence="2" key="1">
    <citation type="submission" date="2020-01" db="EMBL/GenBank/DDBJ databases">
        <authorList>
            <person name="Meier V. D."/>
            <person name="Meier V D."/>
        </authorList>
    </citation>
    <scope>NUCLEOTIDE SEQUENCE</scope>
    <source>
        <strain evidence="2">HLG_WM_MAG_10</strain>
    </source>
</reference>
<organism evidence="2">
    <name type="scientific">uncultured Aureispira sp</name>
    <dbReference type="NCBI Taxonomy" id="1331704"/>
    <lineage>
        <taxon>Bacteria</taxon>
        <taxon>Pseudomonadati</taxon>
        <taxon>Bacteroidota</taxon>
        <taxon>Saprospiria</taxon>
        <taxon>Saprospirales</taxon>
        <taxon>Saprospiraceae</taxon>
        <taxon>Aureispira</taxon>
        <taxon>environmental samples</taxon>
    </lineage>
</organism>
<feature type="non-terminal residue" evidence="2">
    <location>
        <position position="1"/>
    </location>
</feature>
<evidence type="ECO:0000259" key="1">
    <source>
        <dbReference type="Pfam" id="PF13568"/>
    </source>
</evidence>
<feature type="domain" description="Outer membrane protein beta-barrel" evidence="1">
    <location>
        <begin position="130"/>
        <end position="227"/>
    </location>
</feature>
<gene>
    <name evidence="2" type="ORF">HELGO_WM40977</name>
</gene>
<dbReference type="EMBL" id="CACVAQ010000213">
    <property type="protein sequence ID" value="CAA6814158.1"/>
    <property type="molecule type" value="Genomic_DNA"/>
</dbReference>
<dbReference type="Gene3D" id="2.40.160.20">
    <property type="match status" value="1"/>
</dbReference>
<proteinExistence type="predicted"/>
<protein>
    <recommendedName>
        <fullName evidence="1">Outer membrane protein beta-barrel domain-containing protein</fullName>
    </recommendedName>
</protein>
<sequence>ELKKYKSTQQNPTYVQMLKVARSLDLSRLLCVINSKHPSKGNTTLPKTTSMKQFILILSLLFPLLSWAQDKDNALSIITGISIANQLTGEEYHRLKNRNTQDFIPKVDRTLLISANYRFGIDYQRRIIKGFHAKIGARFANWSEKYTHNQTLIHQIDVHYLETPISLQYKFGNKAVQPYLEVGGSPMFYLQSNEPVYSYSPEPIKIHLALHAGAGLSYQISDHFSIFGQISSRFRVTSNEYDITPFEIGLELGGAFYF</sequence>
<accession>A0A6S6TGX1</accession>
<dbReference type="AlphaFoldDB" id="A0A6S6TGX1"/>